<sequence length="521" mass="59376">MNTGDDSKQENLRAHYMPLVVSSLTASSNGIPMNMFCRQADHGSDVPYQEMGFPTIEAYLRSIPDRIRIVYDKSGKAIVEAIETDEVRYLMNLVKRTKPTNLPENPQAQLTQKPSEKPLQKQFPPGTGNGFPSNLQTSFYEKAPFCVTPSSQESNIPASARNQYSLRGETTSVVQENIATHKLNRETFVEFAKSMVPCYYDILASEVLHYFNADISNVKALCEVLGVNGSTRIVALKIGTNGVLDAKAEGARIRVFLHEQKPIDTASASTRSEPKNAFILPPNAPINYKTMMCRRYQKNQVCWKYCTYAHGFHEMRTIAENQAYRAQQRTKKNTSEIRHPDNENIENDVPIHCADRPYCENSEEEREIRELCEWVEKEVENMEFQEVPYRSLSSSPENILGFDNYAEFLVDTMEKLNISIMALDVPKMLETQFNFNAADYDKYDEELMYFMKGLVDYSKSKLRLKFVNNLAFLTLITDKSPAYSSVPLIETTELLKAVDDQLLNEVPLPTFSHRRSKLDGC</sequence>
<evidence type="ECO:0000313" key="2">
    <source>
        <dbReference type="EMBL" id="KAK0393132.1"/>
    </source>
</evidence>
<gene>
    <name evidence="2" type="ORF">QR680_000070</name>
</gene>
<dbReference type="EMBL" id="JAUCMV010000005">
    <property type="protein sequence ID" value="KAK0393132.1"/>
    <property type="molecule type" value="Genomic_DNA"/>
</dbReference>
<reference evidence="2" key="1">
    <citation type="submission" date="2023-06" db="EMBL/GenBank/DDBJ databases">
        <title>Genomic analysis of the entomopathogenic nematode Steinernema hermaphroditum.</title>
        <authorList>
            <person name="Schwarz E.M."/>
            <person name="Heppert J.K."/>
            <person name="Baniya A."/>
            <person name="Schwartz H.T."/>
            <person name="Tan C.-H."/>
            <person name="Antoshechkin I."/>
            <person name="Sternberg P.W."/>
            <person name="Goodrich-Blair H."/>
            <person name="Dillman A.R."/>
        </authorList>
    </citation>
    <scope>NUCLEOTIDE SEQUENCE</scope>
    <source>
        <strain evidence="2">PS9179</strain>
        <tissue evidence="2">Whole animal</tissue>
    </source>
</reference>
<evidence type="ECO:0000313" key="3">
    <source>
        <dbReference type="Proteomes" id="UP001175271"/>
    </source>
</evidence>
<evidence type="ECO:0000256" key="1">
    <source>
        <dbReference type="SAM" id="MobiDB-lite"/>
    </source>
</evidence>
<dbReference type="Proteomes" id="UP001175271">
    <property type="component" value="Unassembled WGS sequence"/>
</dbReference>
<organism evidence="2 3">
    <name type="scientific">Steinernema hermaphroditum</name>
    <dbReference type="NCBI Taxonomy" id="289476"/>
    <lineage>
        <taxon>Eukaryota</taxon>
        <taxon>Metazoa</taxon>
        <taxon>Ecdysozoa</taxon>
        <taxon>Nematoda</taxon>
        <taxon>Chromadorea</taxon>
        <taxon>Rhabditida</taxon>
        <taxon>Tylenchina</taxon>
        <taxon>Panagrolaimomorpha</taxon>
        <taxon>Strongyloidoidea</taxon>
        <taxon>Steinernematidae</taxon>
        <taxon>Steinernema</taxon>
    </lineage>
</organism>
<dbReference type="AlphaFoldDB" id="A0AA39GVZ8"/>
<proteinExistence type="predicted"/>
<keyword evidence="3" id="KW-1185">Reference proteome</keyword>
<comment type="caution">
    <text evidence="2">The sequence shown here is derived from an EMBL/GenBank/DDBJ whole genome shotgun (WGS) entry which is preliminary data.</text>
</comment>
<evidence type="ECO:0008006" key="4">
    <source>
        <dbReference type="Google" id="ProtNLM"/>
    </source>
</evidence>
<accession>A0AA39GVZ8</accession>
<feature type="region of interest" description="Disordered" evidence="1">
    <location>
        <begin position="98"/>
        <end position="128"/>
    </location>
</feature>
<protein>
    <recommendedName>
        <fullName evidence="4">HTH OST-type domain-containing protein</fullName>
    </recommendedName>
</protein>
<feature type="compositionally biased region" description="Polar residues" evidence="1">
    <location>
        <begin position="99"/>
        <end position="113"/>
    </location>
</feature>
<dbReference type="Gene3D" id="3.30.420.610">
    <property type="entry name" value="LOTUS domain-like"/>
    <property type="match status" value="1"/>
</dbReference>
<dbReference type="InterPro" id="IPR041966">
    <property type="entry name" value="LOTUS-like"/>
</dbReference>
<name>A0AA39GVZ8_9BILA</name>
<dbReference type="GO" id="GO:0046872">
    <property type="term" value="F:metal ion binding"/>
    <property type="evidence" value="ECO:0007669"/>
    <property type="project" value="InterPro"/>
</dbReference>
<dbReference type="Gene3D" id="4.10.1000.10">
    <property type="entry name" value="Zinc finger, CCCH-type"/>
    <property type="match status" value="1"/>
</dbReference>
<dbReference type="InterPro" id="IPR036855">
    <property type="entry name" value="Znf_CCCH_sf"/>
</dbReference>
<dbReference type="SUPFAM" id="SSF90229">
    <property type="entry name" value="CCCH zinc finger"/>
    <property type="match status" value="1"/>
</dbReference>